<gene>
    <name evidence="2" type="ORF">TASK_LOCUS8845</name>
</gene>
<reference evidence="4" key="1">
    <citation type="submission" date="2017-02" db="UniProtKB">
        <authorList>
            <consortium name="WormBaseParasite"/>
        </authorList>
    </citation>
    <scope>IDENTIFICATION</scope>
</reference>
<feature type="compositionally biased region" description="Basic and acidic residues" evidence="1">
    <location>
        <begin position="1"/>
        <end position="10"/>
    </location>
</feature>
<evidence type="ECO:0000313" key="2">
    <source>
        <dbReference type="EMBL" id="VDK41135.1"/>
    </source>
</evidence>
<organism evidence="4">
    <name type="scientific">Taenia asiatica</name>
    <name type="common">Asian tapeworm</name>
    <dbReference type="NCBI Taxonomy" id="60517"/>
    <lineage>
        <taxon>Eukaryota</taxon>
        <taxon>Metazoa</taxon>
        <taxon>Spiralia</taxon>
        <taxon>Lophotrochozoa</taxon>
        <taxon>Platyhelminthes</taxon>
        <taxon>Cestoda</taxon>
        <taxon>Eucestoda</taxon>
        <taxon>Cyclophyllidea</taxon>
        <taxon>Taeniidae</taxon>
        <taxon>Taenia</taxon>
    </lineage>
</organism>
<accession>A0A0R3WDK0</accession>
<dbReference type="AlphaFoldDB" id="A0A0R3WDK0"/>
<dbReference type="OrthoDB" id="425950at2759"/>
<proteinExistence type="predicted"/>
<feature type="region of interest" description="Disordered" evidence="1">
    <location>
        <begin position="1"/>
        <end position="23"/>
    </location>
</feature>
<protein>
    <submittedName>
        <fullName evidence="4">F-box protein</fullName>
    </submittedName>
</protein>
<dbReference type="WBParaSite" id="TASK_0000884401-mRNA-1">
    <property type="protein sequence ID" value="TASK_0000884401-mRNA-1"/>
    <property type="gene ID" value="TASK_0000884401"/>
</dbReference>
<evidence type="ECO:0000313" key="3">
    <source>
        <dbReference type="Proteomes" id="UP000282613"/>
    </source>
</evidence>
<name>A0A0R3WDK0_TAEAS</name>
<keyword evidence="3" id="KW-1185">Reference proteome</keyword>
<sequence length="314" mass="35312">MAAVTEKTEEGEANSWKIGKPSSSSLQAINKSVEVKPNSVLEEAGHESILDLVDLEGGSSFHEPSIVGYRAVNALAMGETLMRTLFGRVSFMDFLDNHYGLQPMCSSCGDVGWHFDRTFPVQMIDRLIVEEEAYFYSDVEIIPVRGAESEMREPYRAYRWIAWNQLKVLVFASASPERFNHKLAMHFGFLQEVVNGPPYSVVTFANKKFIGFLVDPSISSIALPNDIFMIVMKGSLEIDIYPPKRERTENLNAKEGVKLAFRRWLNGLNCVCGWNEKQAIGYVAEDLRKRFVEQLAAVKLDLSELGMVCALARP</sequence>
<reference evidence="2 3" key="2">
    <citation type="submission" date="2018-11" db="EMBL/GenBank/DDBJ databases">
        <authorList>
            <consortium name="Pathogen Informatics"/>
        </authorList>
    </citation>
    <scope>NUCLEOTIDE SEQUENCE [LARGE SCALE GENOMIC DNA]</scope>
</reference>
<dbReference type="EMBL" id="UYRS01018907">
    <property type="protein sequence ID" value="VDK41135.1"/>
    <property type="molecule type" value="Genomic_DNA"/>
</dbReference>
<dbReference type="Proteomes" id="UP000282613">
    <property type="component" value="Unassembled WGS sequence"/>
</dbReference>
<evidence type="ECO:0000313" key="4">
    <source>
        <dbReference type="WBParaSite" id="TASK_0000884401-mRNA-1"/>
    </source>
</evidence>
<evidence type="ECO:0000256" key="1">
    <source>
        <dbReference type="SAM" id="MobiDB-lite"/>
    </source>
</evidence>